<comment type="caution">
    <text evidence="2">The sequence shown here is derived from an EMBL/GenBank/DDBJ whole genome shotgun (WGS) entry which is preliminary data.</text>
</comment>
<organism evidence="2 3">
    <name type="scientific">candidate division WWE3 bacterium</name>
    <dbReference type="NCBI Taxonomy" id="2053526"/>
    <lineage>
        <taxon>Bacteria</taxon>
        <taxon>Katanobacteria</taxon>
    </lineage>
</organism>
<dbReference type="EMBL" id="JAGQNX010000049">
    <property type="protein sequence ID" value="MCA9308210.1"/>
    <property type="molecule type" value="Genomic_DNA"/>
</dbReference>
<accession>A0A955J349</accession>
<evidence type="ECO:0000256" key="1">
    <source>
        <dbReference type="SAM" id="Phobius"/>
    </source>
</evidence>
<reference evidence="2" key="1">
    <citation type="submission" date="2020-04" db="EMBL/GenBank/DDBJ databases">
        <authorList>
            <person name="Zhang T."/>
        </authorList>
    </citation>
    <scope>NUCLEOTIDE SEQUENCE</scope>
    <source>
        <strain evidence="2">HKST-UBA79</strain>
    </source>
</reference>
<dbReference type="Proteomes" id="UP000740557">
    <property type="component" value="Unassembled WGS sequence"/>
</dbReference>
<gene>
    <name evidence="2" type="ORF">KC980_01745</name>
</gene>
<dbReference type="AlphaFoldDB" id="A0A955J349"/>
<name>A0A955J349_UNCKA</name>
<keyword evidence="1" id="KW-0812">Transmembrane</keyword>
<evidence type="ECO:0000313" key="2">
    <source>
        <dbReference type="EMBL" id="MCA9308210.1"/>
    </source>
</evidence>
<protein>
    <recommendedName>
        <fullName evidence="4">Mannosyl-glycoprotein endo-beta-N-acetylglucosamidase-like domain-containing protein</fullName>
    </recommendedName>
</protein>
<sequence length="286" mass="32217">MPTASKVDNDSITFLGYQKEIPKVSNIWEQDIEEVASVLLEPTITYSTQSTNRFENIKEALNIKKRFLNWYFDTKATLSLFYVPIIKHNLALVKEGASKSVLLTKIIPFWWFGISGVFSIFLTTYALINLDSLVGKVEPKYSTYSSKPKVAGIATQNLESGDARAARINAIFSMYECPIQGKGDVFVKEADKNNIPYWLVASVAFQESTCGKYTPYVNGAPTHNLYGWGVWGDNVAKFDTLDEGIEVVSEYMNKRFYSQGITEPCDIMKVYTPPSQGSWCEGVKFF</sequence>
<evidence type="ECO:0008006" key="4">
    <source>
        <dbReference type="Google" id="ProtNLM"/>
    </source>
</evidence>
<reference evidence="2" key="2">
    <citation type="journal article" date="2021" name="Microbiome">
        <title>Successional dynamics and alternative stable states in a saline activated sludge microbial community over 9 years.</title>
        <authorList>
            <person name="Wang Y."/>
            <person name="Ye J."/>
            <person name="Ju F."/>
            <person name="Liu L."/>
            <person name="Boyd J.A."/>
            <person name="Deng Y."/>
            <person name="Parks D.H."/>
            <person name="Jiang X."/>
            <person name="Yin X."/>
            <person name="Woodcroft B.J."/>
            <person name="Tyson G.W."/>
            <person name="Hugenholtz P."/>
            <person name="Polz M.F."/>
            <person name="Zhang T."/>
        </authorList>
    </citation>
    <scope>NUCLEOTIDE SEQUENCE</scope>
    <source>
        <strain evidence="2">HKST-UBA79</strain>
    </source>
</reference>
<evidence type="ECO:0000313" key="3">
    <source>
        <dbReference type="Proteomes" id="UP000740557"/>
    </source>
</evidence>
<keyword evidence="1" id="KW-1133">Transmembrane helix</keyword>
<feature type="transmembrane region" description="Helical" evidence="1">
    <location>
        <begin position="67"/>
        <end position="86"/>
    </location>
</feature>
<proteinExistence type="predicted"/>
<feature type="transmembrane region" description="Helical" evidence="1">
    <location>
        <begin position="106"/>
        <end position="128"/>
    </location>
</feature>
<keyword evidence="1" id="KW-0472">Membrane</keyword>